<dbReference type="SMART" id="SM00986">
    <property type="entry name" value="UDG"/>
    <property type="match status" value="1"/>
</dbReference>
<dbReference type="HAMAP" id="MF_00148">
    <property type="entry name" value="UDG"/>
    <property type="match status" value="1"/>
</dbReference>
<keyword evidence="2 5" id="KW-0227">DNA damage</keyword>
<dbReference type="Proteomes" id="UP000324022">
    <property type="component" value="Unassembled WGS sequence"/>
</dbReference>
<dbReference type="GO" id="GO:0005739">
    <property type="term" value="C:mitochondrion"/>
    <property type="evidence" value="ECO:0007669"/>
    <property type="project" value="UniProtKB-SubCell"/>
</dbReference>
<dbReference type="PROSITE" id="PS00130">
    <property type="entry name" value="U_DNA_GLYCOSYLASE"/>
    <property type="match status" value="1"/>
</dbReference>
<dbReference type="PANTHER" id="PTHR11264">
    <property type="entry name" value="URACIL-DNA GLYCOSYLASE"/>
    <property type="match status" value="1"/>
</dbReference>
<comment type="catalytic activity">
    <reaction evidence="5">
        <text>Hydrolyzes single-stranded DNA or mismatched double-stranded DNA and polynucleotides, releasing free uracil.</text>
        <dbReference type="EC" id="3.2.2.27"/>
    </reaction>
</comment>
<dbReference type="CDD" id="cd10027">
    <property type="entry name" value="UDG-F1-like"/>
    <property type="match status" value="1"/>
</dbReference>
<feature type="compositionally biased region" description="Acidic residues" evidence="7">
    <location>
        <begin position="37"/>
        <end position="53"/>
    </location>
</feature>
<feature type="region of interest" description="Disordered" evidence="7">
    <location>
        <begin position="342"/>
        <end position="362"/>
    </location>
</feature>
<evidence type="ECO:0000256" key="2">
    <source>
        <dbReference type="ARBA" id="ARBA00022763"/>
    </source>
</evidence>
<accession>A0A5C3E530</accession>
<dbReference type="GO" id="GO:0097510">
    <property type="term" value="P:base-excision repair, AP site formation via deaminated base removal"/>
    <property type="evidence" value="ECO:0007669"/>
    <property type="project" value="TreeGrafter"/>
</dbReference>
<dbReference type="EMBL" id="OOIN01000011">
    <property type="protein sequence ID" value="SPO25488.1"/>
    <property type="molecule type" value="Genomic_DNA"/>
</dbReference>
<keyword evidence="10" id="KW-1185">Reference proteome</keyword>
<keyword evidence="5" id="KW-0496">Mitochondrion</keyword>
<dbReference type="InterPro" id="IPR002043">
    <property type="entry name" value="UDG_fam1"/>
</dbReference>
<dbReference type="GO" id="GO:0005634">
    <property type="term" value="C:nucleus"/>
    <property type="evidence" value="ECO:0007669"/>
    <property type="project" value="UniProtKB-SubCell"/>
</dbReference>
<evidence type="ECO:0000256" key="1">
    <source>
        <dbReference type="ARBA" id="ARBA00008184"/>
    </source>
</evidence>
<feature type="domain" description="Uracil-DNA glycosylase-like" evidence="8">
    <location>
        <begin position="202"/>
        <end position="425"/>
    </location>
</feature>
<name>A0A5C3E530_9BASI</name>
<dbReference type="Pfam" id="PF03167">
    <property type="entry name" value="UDG"/>
    <property type="match status" value="1"/>
</dbReference>
<keyword evidence="5" id="KW-0539">Nucleus</keyword>
<evidence type="ECO:0000256" key="4">
    <source>
        <dbReference type="ARBA" id="ARBA00023204"/>
    </source>
</evidence>
<proteinExistence type="inferred from homology"/>
<feature type="compositionally biased region" description="Basic and acidic residues" evidence="7">
    <location>
        <begin position="347"/>
        <end position="362"/>
    </location>
</feature>
<dbReference type="NCBIfam" id="NF003592">
    <property type="entry name" value="PRK05254.1-5"/>
    <property type="match status" value="1"/>
</dbReference>
<dbReference type="PANTHER" id="PTHR11264:SF0">
    <property type="entry name" value="URACIL-DNA GLYCOSYLASE"/>
    <property type="match status" value="1"/>
</dbReference>
<evidence type="ECO:0000313" key="10">
    <source>
        <dbReference type="Proteomes" id="UP000324022"/>
    </source>
</evidence>
<dbReference type="OrthoDB" id="10031947at2759"/>
<comment type="similarity">
    <text evidence="1 5">Belongs to the uracil-DNA glycosylase (UDG) superfamily. UNG family.</text>
</comment>
<keyword evidence="4 5" id="KW-0234">DNA repair</keyword>
<dbReference type="Gene3D" id="3.40.470.10">
    <property type="entry name" value="Uracil-DNA glycosylase-like domain"/>
    <property type="match status" value="1"/>
</dbReference>
<dbReference type="SMART" id="SM00987">
    <property type="entry name" value="UreE_C"/>
    <property type="match status" value="1"/>
</dbReference>
<comment type="function">
    <text evidence="5">Excises uracil residues from the DNA which can arise as a result of misincorporation of dUMP residues by DNA polymerase or due to deamination of cytosine.</text>
</comment>
<evidence type="ECO:0000256" key="3">
    <source>
        <dbReference type="ARBA" id="ARBA00022801"/>
    </source>
</evidence>
<dbReference type="GO" id="GO:0004844">
    <property type="term" value="F:uracil DNA N-glycosylase activity"/>
    <property type="evidence" value="ECO:0007669"/>
    <property type="project" value="UniProtKB-UniRule"/>
</dbReference>
<keyword evidence="3 5" id="KW-0378">Hydrolase</keyword>
<dbReference type="AlphaFoldDB" id="A0A5C3E530"/>
<dbReference type="SUPFAM" id="SSF52141">
    <property type="entry name" value="Uracil-DNA glycosylase-like"/>
    <property type="match status" value="2"/>
</dbReference>
<dbReference type="InterPro" id="IPR018085">
    <property type="entry name" value="Ura-DNA_Glyclase_AS"/>
</dbReference>
<evidence type="ECO:0000256" key="7">
    <source>
        <dbReference type="SAM" id="MobiDB-lite"/>
    </source>
</evidence>
<dbReference type="InterPro" id="IPR036895">
    <property type="entry name" value="Uracil-DNA_glycosylase-like_sf"/>
</dbReference>
<protein>
    <recommendedName>
        <fullName evidence="5">Uracil-DNA glycosylase</fullName>
        <shortName evidence="5">UDG</shortName>
        <ecNumber evidence="5">3.2.2.27</ecNumber>
    </recommendedName>
</protein>
<feature type="compositionally biased region" description="Low complexity" evidence="7">
    <location>
        <begin position="54"/>
        <end position="97"/>
    </location>
</feature>
<sequence length="440" mass="46884">MAARTTLLKRDANTLAADGANVAQDAPLKKPKRDVVPQEDEFDTSDQELDDEALIAAAEEAESAASNLASSQPDPASSQAEPVPSTSSETTASIESTPKPSATSTPRSTLRQATLFPSSSKASSSSSSVSTESLPKLQPPSDISSDPLWLERQTMSPSWFALLRPEMEKPYFSTTLKNFLAAEDKAGKKTYPPRELIYSWSRLVPTPRHVRVVVVGQDPYHGPGQACGLSFAVPKGIAVPPSLRNIYKELATEYPGSFTPPKHGCLDGWARQGVLMLNACLTVSAGAAASHHGKGWEGLTKHILKKIADEAAGSTAAKKANANATANSKIASMFAKVQGKPAASSGDVKDASTNSKKEAKEGEETQCKGIVFLVWGAPAAKTLTEAGVTEKNPNILILKSPHPSPLSAHRGFLGNGHFKKANEWLKQRYGEEGMIDWSQL</sequence>
<feature type="compositionally biased region" description="Polar residues" evidence="7">
    <location>
        <begin position="98"/>
        <end position="117"/>
    </location>
</feature>
<feature type="active site" description="Proton acceptor" evidence="5 6">
    <location>
        <position position="218"/>
    </location>
</feature>
<evidence type="ECO:0000259" key="8">
    <source>
        <dbReference type="SMART" id="SM00986"/>
    </source>
</evidence>
<evidence type="ECO:0000313" key="9">
    <source>
        <dbReference type="EMBL" id="SPO25488.1"/>
    </source>
</evidence>
<reference evidence="9 10" key="1">
    <citation type="submission" date="2018-03" db="EMBL/GenBank/DDBJ databases">
        <authorList>
            <person name="Guldener U."/>
        </authorList>
    </citation>
    <scope>NUCLEOTIDE SEQUENCE [LARGE SCALE GENOMIC DNA]</scope>
    <source>
        <strain evidence="9 10">NBRC100155</strain>
    </source>
</reference>
<gene>
    <name evidence="5" type="primary">UNG1</name>
    <name evidence="9" type="ORF">UTRI_03090_B</name>
</gene>
<comment type="subcellular location">
    <subcellularLocation>
        <location evidence="5">Mitochondrion</location>
    </subcellularLocation>
    <subcellularLocation>
        <location evidence="5">Nucleus</location>
    </subcellularLocation>
</comment>
<evidence type="ECO:0000256" key="5">
    <source>
        <dbReference type="HAMAP-Rule" id="MF_03166"/>
    </source>
</evidence>
<evidence type="ECO:0000256" key="6">
    <source>
        <dbReference type="PROSITE-ProRule" id="PRU10072"/>
    </source>
</evidence>
<organism evidence="9 10">
    <name type="scientific">Ustilago trichophora</name>
    <dbReference type="NCBI Taxonomy" id="86804"/>
    <lineage>
        <taxon>Eukaryota</taxon>
        <taxon>Fungi</taxon>
        <taxon>Dikarya</taxon>
        <taxon>Basidiomycota</taxon>
        <taxon>Ustilaginomycotina</taxon>
        <taxon>Ustilaginomycetes</taxon>
        <taxon>Ustilaginales</taxon>
        <taxon>Ustilaginaceae</taxon>
        <taxon>Ustilago</taxon>
    </lineage>
</organism>
<dbReference type="InterPro" id="IPR005122">
    <property type="entry name" value="Uracil-DNA_glycosylase-like"/>
</dbReference>
<feature type="region of interest" description="Disordered" evidence="7">
    <location>
        <begin position="18"/>
        <end position="148"/>
    </location>
</feature>
<dbReference type="EC" id="3.2.2.27" evidence="5"/>
<feature type="compositionally biased region" description="Low complexity" evidence="7">
    <location>
        <begin position="118"/>
        <end position="133"/>
    </location>
</feature>